<protein>
    <submittedName>
        <fullName evidence="1">Uncharacterized protein</fullName>
    </submittedName>
</protein>
<gene>
    <name evidence="1" type="ORF">LCGC14_0799740</name>
</gene>
<name>A0A0F9PQ11_9ZZZZ</name>
<evidence type="ECO:0000313" key="1">
    <source>
        <dbReference type="EMBL" id="KKN33840.1"/>
    </source>
</evidence>
<reference evidence="1" key="1">
    <citation type="journal article" date="2015" name="Nature">
        <title>Complex archaea that bridge the gap between prokaryotes and eukaryotes.</title>
        <authorList>
            <person name="Spang A."/>
            <person name="Saw J.H."/>
            <person name="Jorgensen S.L."/>
            <person name="Zaremba-Niedzwiedzka K."/>
            <person name="Martijn J."/>
            <person name="Lind A.E."/>
            <person name="van Eijk R."/>
            <person name="Schleper C."/>
            <person name="Guy L."/>
            <person name="Ettema T.J."/>
        </authorList>
    </citation>
    <scope>NUCLEOTIDE SEQUENCE</scope>
</reference>
<proteinExistence type="predicted"/>
<dbReference type="AlphaFoldDB" id="A0A0F9PQ11"/>
<dbReference type="EMBL" id="LAZR01002147">
    <property type="protein sequence ID" value="KKN33840.1"/>
    <property type="molecule type" value="Genomic_DNA"/>
</dbReference>
<organism evidence="1">
    <name type="scientific">marine sediment metagenome</name>
    <dbReference type="NCBI Taxonomy" id="412755"/>
    <lineage>
        <taxon>unclassified sequences</taxon>
        <taxon>metagenomes</taxon>
        <taxon>ecological metagenomes</taxon>
    </lineage>
</organism>
<comment type="caution">
    <text evidence="1">The sequence shown here is derived from an EMBL/GenBank/DDBJ whole genome shotgun (WGS) entry which is preliminary data.</text>
</comment>
<sequence length="39" mass="4096">MSELTAPVTSDFLHNVSDREKAPTGEGQGFFASLLVGSV</sequence>
<accession>A0A0F9PQ11</accession>